<comment type="caution">
    <text evidence="2">The sequence shown here is derived from an EMBL/GenBank/DDBJ whole genome shotgun (WGS) entry which is preliminary data.</text>
</comment>
<dbReference type="InterPro" id="IPR049052">
    <property type="entry name" value="nSTAND1"/>
</dbReference>
<sequence length="378" mass="42058">MLPSKPKIFYGRELEVESIIKMLGQESPRIAILGGGGMGKTSLARAVLHHPDTSARFEDRFFVSAESATTSIELAALIGLHVGLNPGTDLTRPVVQYLSHRSSCLLVLNNLETVWEPMQSRGAIEEFLALLTTLKHLALIITMRGAERPAKVHWTHPFLLPLQSLSVEAAQQTFMEITDNGYREEEVEKVLQFTDNMPLAVDLIAHLSDYEGLSNVLARWDTKRTALLSVGYDRKSNLDASIQLSLSSPRITSNSKELLSVLSILPDGLSDAELVQSKLPIPNILSCKSVLLATSLAYQDSNRRLRSLVPVREHVQQFLPPSTAHVKCLRKLFCALLKLYKKYDGEQLGPVMNQITQNLANLQEVLQRGLYDNALDLR</sequence>
<keyword evidence="3" id="KW-1185">Reference proteome</keyword>
<dbReference type="Proteomes" id="UP001218218">
    <property type="component" value="Unassembled WGS sequence"/>
</dbReference>
<name>A0AAD6Z6U5_9AGAR</name>
<dbReference type="GO" id="GO:0016787">
    <property type="term" value="F:hydrolase activity"/>
    <property type="evidence" value="ECO:0007669"/>
    <property type="project" value="UniProtKB-KW"/>
</dbReference>
<accession>A0AAD6Z6U5</accession>
<dbReference type="Gene3D" id="3.40.50.300">
    <property type="entry name" value="P-loop containing nucleotide triphosphate hydrolases"/>
    <property type="match status" value="1"/>
</dbReference>
<reference evidence="2" key="1">
    <citation type="submission" date="2023-03" db="EMBL/GenBank/DDBJ databases">
        <title>Massive genome expansion in bonnet fungi (Mycena s.s.) driven by repeated elements and novel gene families across ecological guilds.</title>
        <authorList>
            <consortium name="Lawrence Berkeley National Laboratory"/>
            <person name="Harder C.B."/>
            <person name="Miyauchi S."/>
            <person name="Viragh M."/>
            <person name="Kuo A."/>
            <person name="Thoen E."/>
            <person name="Andreopoulos B."/>
            <person name="Lu D."/>
            <person name="Skrede I."/>
            <person name="Drula E."/>
            <person name="Henrissat B."/>
            <person name="Morin E."/>
            <person name="Kohler A."/>
            <person name="Barry K."/>
            <person name="LaButti K."/>
            <person name="Morin E."/>
            <person name="Salamov A."/>
            <person name="Lipzen A."/>
            <person name="Mereny Z."/>
            <person name="Hegedus B."/>
            <person name="Baldrian P."/>
            <person name="Stursova M."/>
            <person name="Weitz H."/>
            <person name="Taylor A."/>
            <person name="Grigoriev I.V."/>
            <person name="Nagy L.G."/>
            <person name="Martin F."/>
            <person name="Kauserud H."/>
        </authorList>
    </citation>
    <scope>NUCLEOTIDE SEQUENCE</scope>
    <source>
        <strain evidence="2">CBHHK002</strain>
    </source>
</reference>
<dbReference type="PANTHER" id="PTHR47691:SF3">
    <property type="entry name" value="HTH-TYPE TRANSCRIPTIONAL REGULATOR RV0890C-RELATED"/>
    <property type="match status" value="1"/>
</dbReference>
<dbReference type="SUPFAM" id="SSF52540">
    <property type="entry name" value="P-loop containing nucleoside triphosphate hydrolases"/>
    <property type="match status" value="1"/>
</dbReference>
<dbReference type="AlphaFoldDB" id="A0AAD6Z6U5"/>
<feature type="non-terminal residue" evidence="2">
    <location>
        <position position="378"/>
    </location>
</feature>
<dbReference type="InterPro" id="IPR027417">
    <property type="entry name" value="P-loop_NTPase"/>
</dbReference>
<dbReference type="PANTHER" id="PTHR47691">
    <property type="entry name" value="REGULATOR-RELATED"/>
    <property type="match status" value="1"/>
</dbReference>
<protein>
    <submittedName>
        <fullName evidence="2">P-loop containing nucleoside triphosphate hydrolase protein</fullName>
    </submittedName>
</protein>
<evidence type="ECO:0000259" key="1">
    <source>
        <dbReference type="Pfam" id="PF20703"/>
    </source>
</evidence>
<proteinExistence type="predicted"/>
<evidence type="ECO:0000313" key="2">
    <source>
        <dbReference type="EMBL" id="KAJ7309475.1"/>
    </source>
</evidence>
<gene>
    <name evidence="2" type="ORF">DFH08DRAFT_719205</name>
</gene>
<dbReference type="Pfam" id="PF20703">
    <property type="entry name" value="nSTAND1"/>
    <property type="match status" value="1"/>
</dbReference>
<organism evidence="2 3">
    <name type="scientific">Mycena albidolilacea</name>
    <dbReference type="NCBI Taxonomy" id="1033008"/>
    <lineage>
        <taxon>Eukaryota</taxon>
        <taxon>Fungi</taxon>
        <taxon>Dikarya</taxon>
        <taxon>Basidiomycota</taxon>
        <taxon>Agaricomycotina</taxon>
        <taxon>Agaricomycetes</taxon>
        <taxon>Agaricomycetidae</taxon>
        <taxon>Agaricales</taxon>
        <taxon>Marasmiineae</taxon>
        <taxon>Mycenaceae</taxon>
        <taxon>Mycena</taxon>
    </lineage>
</organism>
<keyword evidence="2" id="KW-0378">Hydrolase</keyword>
<feature type="domain" description="Novel STAND NTPase 1" evidence="1">
    <location>
        <begin position="6"/>
        <end position="145"/>
    </location>
</feature>
<evidence type="ECO:0000313" key="3">
    <source>
        <dbReference type="Proteomes" id="UP001218218"/>
    </source>
</evidence>
<dbReference type="EMBL" id="JARIHO010000081">
    <property type="protein sequence ID" value="KAJ7309475.1"/>
    <property type="molecule type" value="Genomic_DNA"/>
</dbReference>